<feature type="compositionally biased region" description="Polar residues" evidence="1">
    <location>
        <begin position="18"/>
        <end position="48"/>
    </location>
</feature>
<evidence type="ECO:0000256" key="1">
    <source>
        <dbReference type="SAM" id="MobiDB-lite"/>
    </source>
</evidence>
<proteinExistence type="predicted"/>
<dbReference type="AlphaFoldDB" id="S4NSF6"/>
<name>S4NSF6_9NEOP</name>
<feature type="non-terminal residue" evidence="2">
    <location>
        <position position="74"/>
    </location>
</feature>
<organism evidence="2">
    <name type="scientific">Pararge aegeria</name>
    <name type="common">speckled wood butterfly</name>
    <dbReference type="NCBI Taxonomy" id="116150"/>
    <lineage>
        <taxon>Eukaryota</taxon>
        <taxon>Metazoa</taxon>
        <taxon>Ecdysozoa</taxon>
        <taxon>Arthropoda</taxon>
        <taxon>Hexapoda</taxon>
        <taxon>Insecta</taxon>
        <taxon>Pterygota</taxon>
        <taxon>Neoptera</taxon>
        <taxon>Endopterygota</taxon>
        <taxon>Lepidoptera</taxon>
        <taxon>Glossata</taxon>
        <taxon>Ditrysia</taxon>
        <taxon>Papilionoidea</taxon>
        <taxon>Nymphalidae</taxon>
        <taxon>Satyrinae</taxon>
        <taxon>Satyrini</taxon>
        <taxon>Parargina</taxon>
        <taxon>Pararge</taxon>
    </lineage>
</organism>
<feature type="compositionally biased region" description="Low complexity" evidence="1">
    <location>
        <begin position="53"/>
        <end position="63"/>
    </location>
</feature>
<accession>S4NSF6</accession>
<sequence length="74" mass="7946">MPQPTSSQSSPIRPLKPISNQPPMQNIQNIPMSSPSVHSNPNTISSSSPYPPNAQNQINNNAPPLVPSSQYSQP</sequence>
<dbReference type="EMBL" id="GAIX01010814">
    <property type="protein sequence ID" value="JAA81746.1"/>
    <property type="molecule type" value="Transcribed_RNA"/>
</dbReference>
<reference evidence="2" key="2">
    <citation type="submission" date="2013-05" db="EMBL/GenBank/DDBJ databases">
        <authorList>
            <person name="Carter J.-M."/>
            <person name="Baker S.C."/>
            <person name="Pink R."/>
            <person name="Carter D.R.F."/>
            <person name="Collins A."/>
            <person name="Tomlin J."/>
            <person name="Gibbs M."/>
            <person name="Breuker C.J."/>
        </authorList>
    </citation>
    <scope>NUCLEOTIDE SEQUENCE</scope>
    <source>
        <tissue evidence="2">Ovary</tissue>
    </source>
</reference>
<protein>
    <submittedName>
        <fullName evidence="2">Uncharacterized protein</fullName>
    </submittedName>
</protein>
<reference evidence="2" key="1">
    <citation type="journal article" date="2013" name="BMC Genomics">
        <title>Unscrambling butterfly oogenesis.</title>
        <authorList>
            <person name="Carter J.M."/>
            <person name="Baker S.C."/>
            <person name="Pink R."/>
            <person name="Carter D.R."/>
            <person name="Collins A."/>
            <person name="Tomlin J."/>
            <person name="Gibbs M."/>
            <person name="Breuker C.J."/>
        </authorList>
    </citation>
    <scope>NUCLEOTIDE SEQUENCE</scope>
    <source>
        <tissue evidence="2">Ovary</tissue>
    </source>
</reference>
<feature type="region of interest" description="Disordered" evidence="1">
    <location>
        <begin position="1"/>
        <end position="74"/>
    </location>
</feature>
<feature type="compositionally biased region" description="Polar residues" evidence="1">
    <location>
        <begin position="1"/>
        <end position="11"/>
    </location>
</feature>
<evidence type="ECO:0000313" key="2">
    <source>
        <dbReference type="EMBL" id="JAA81746.1"/>
    </source>
</evidence>